<gene>
    <name evidence="2" type="ORF">HMPREF0454_03978</name>
</gene>
<proteinExistence type="predicted"/>
<feature type="transmembrane region" description="Helical" evidence="1">
    <location>
        <begin position="79"/>
        <end position="100"/>
    </location>
</feature>
<keyword evidence="1" id="KW-0812">Transmembrane</keyword>
<keyword evidence="1" id="KW-0472">Membrane</keyword>
<dbReference type="AlphaFoldDB" id="G9YBJ7"/>
<keyword evidence="1" id="KW-1133">Transmembrane helix</keyword>
<dbReference type="Proteomes" id="UP000005959">
    <property type="component" value="Unassembled WGS sequence"/>
</dbReference>
<evidence type="ECO:0000313" key="3">
    <source>
        <dbReference type="Proteomes" id="UP000005959"/>
    </source>
</evidence>
<dbReference type="HOGENOM" id="CLU_1647306_0_0_6"/>
<accession>G9YBJ7</accession>
<feature type="non-terminal residue" evidence="2">
    <location>
        <position position="1"/>
    </location>
</feature>
<organism evidence="2 3">
    <name type="scientific">Hafnia alvei ATCC 51873</name>
    <dbReference type="NCBI Taxonomy" id="1002364"/>
    <lineage>
        <taxon>Bacteria</taxon>
        <taxon>Pseudomonadati</taxon>
        <taxon>Pseudomonadota</taxon>
        <taxon>Gammaproteobacteria</taxon>
        <taxon>Enterobacterales</taxon>
        <taxon>Hafniaceae</taxon>
        <taxon>Hafnia</taxon>
    </lineage>
</organism>
<reference evidence="2 3" key="1">
    <citation type="submission" date="2011-08" db="EMBL/GenBank/DDBJ databases">
        <authorList>
            <person name="Weinstock G."/>
            <person name="Sodergren E."/>
            <person name="Clifton S."/>
            <person name="Fulton L."/>
            <person name="Fulton B."/>
            <person name="Courtney L."/>
            <person name="Fronick C."/>
            <person name="Harrison M."/>
            <person name="Strong C."/>
            <person name="Farmer C."/>
            <person name="Delahaunty K."/>
            <person name="Markovic C."/>
            <person name="Hall O."/>
            <person name="Minx P."/>
            <person name="Tomlinson C."/>
            <person name="Mitreva M."/>
            <person name="Hou S."/>
            <person name="Chen J."/>
            <person name="Wollam A."/>
            <person name="Pepin K.H."/>
            <person name="Johnson M."/>
            <person name="Bhonagiri V."/>
            <person name="Zhang X."/>
            <person name="Suruliraj S."/>
            <person name="Warren W."/>
            <person name="Chinwalla A."/>
            <person name="Mardis E.R."/>
            <person name="Wilson R.K."/>
        </authorList>
    </citation>
    <scope>NUCLEOTIDE SEQUENCE [LARGE SCALE GENOMIC DNA]</scope>
    <source>
        <strain evidence="2 3">ATCC 51873</strain>
    </source>
</reference>
<sequence length="160" mass="17577">IKIVGSSAGMVASALNFSIDVSNLIGEISGKQRWINIGLNTTKAVSDFSIMLKALGGLVETLTKKGLVRTSINRGVPKIVAWCFFTYMASWEVIFLIFAIEQYIAIFTDNDLQKWCCSGVFGSEADSNLKSTFMIISQSERNSIYEDQSARLEESTGVVL</sequence>
<dbReference type="EMBL" id="AGCI01000098">
    <property type="protein sequence ID" value="EHM39126.1"/>
    <property type="molecule type" value="Genomic_DNA"/>
</dbReference>
<evidence type="ECO:0000256" key="1">
    <source>
        <dbReference type="SAM" id="Phobius"/>
    </source>
</evidence>
<protein>
    <submittedName>
        <fullName evidence="2">Uncharacterized protein</fullName>
    </submittedName>
</protein>
<name>G9YBJ7_HAFAL</name>
<evidence type="ECO:0000313" key="2">
    <source>
        <dbReference type="EMBL" id="EHM39126.1"/>
    </source>
</evidence>
<comment type="caution">
    <text evidence="2">The sequence shown here is derived from an EMBL/GenBank/DDBJ whole genome shotgun (WGS) entry which is preliminary data.</text>
</comment>